<evidence type="ECO:0000313" key="2">
    <source>
        <dbReference type="EMBL" id="RZU47679.1"/>
    </source>
</evidence>
<dbReference type="AlphaFoldDB" id="A0A4Q7ZCR7"/>
<organism evidence="2 3">
    <name type="scientific">Fluviicoccus keumensis</name>
    <dbReference type="NCBI Taxonomy" id="1435465"/>
    <lineage>
        <taxon>Bacteria</taxon>
        <taxon>Pseudomonadati</taxon>
        <taxon>Pseudomonadota</taxon>
        <taxon>Gammaproteobacteria</taxon>
        <taxon>Moraxellales</taxon>
        <taxon>Moraxellaceae</taxon>
        <taxon>Fluviicoccus</taxon>
    </lineage>
</organism>
<dbReference type="InterPro" id="IPR050266">
    <property type="entry name" value="AB_hydrolase_sf"/>
</dbReference>
<dbReference type="InterPro" id="IPR000073">
    <property type="entry name" value="AB_hydrolase_1"/>
</dbReference>
<dbReference type="EMBL" id="SHKX01000010">
    <property type="protein sequence ID" value="RZU47679.1"/>
    <property type="molecule type" value="Genomic_DNA"/>
</dbReference>
<dbReference type="PANTHER" id="PTHR43798:SF29">
    <property type="entry name" value="AB HYDROLASE-1 DOMAIN-CONTAINING PROTEIN"/>
    <property type="match status" value="1"/>
</dbReference>
<feature type="domain" description="AB hydrolase-1" evidence="1">
    <location>
        <begin position="22"/>
        <end position="247"/>
    </location>
</feature>
<reference evidence="2 3" key="1">
    <citation type="submission" date="2019-02" db="EMBL/GenBank/DDBJ databases">
        <title>Genomic Encyclopedia of Type Strains, Phase IV (KMG-IV): sequencing the most valuable type-strain genomes for metagenomic binning, comparative biology and taxonomic classification.</title>
        <authorList>
            <person name="Goeker M."/>
        </authorList>
    </citation>
    <scope>NUCLEOTIDE SEQUENCE [LARGE SCALE GENOMIC DNA]</scope>
    <source>
        <strain evidence="2 3">DSM 105135</strain>
    </source>
</reference>
<dbReference type="SUPFAM" id="SSF53474">
    <property type="entry name" value="alpha/beta-Hydrolases"/>
    <property type="match status" value="1"/>
</dbReference>
<dbReference type="PRINTS" id="PR00111">
    <property type="entry name" value="ABHYDROLASE"/>
</dbReference>
<protein>
    <submittedName>
        <fullName evidence="2">Pimeloyl-ACP methyl ester carboxylesterase</fullName>
    </submittedName>
</protein>
<dbReference type="InterPro" id="IPR029058">
    <property type="entry name" value="AB_hydrolase_fold"/>
</dbReference>
<evidence type="ECO:0000259" key="1">
    <source>
        <dbReference type="Pfam" id="PF00561"/>
    </source>
</evidence>
<gene>
    <name evidence="2" type="ORF">EV700_0646</name>
</gene>
<dbReference type="RefSeq" id="WP_130410901.1">
    <property type="nucleotide sequence ID" value="NZ_SHKX01000010.1"/>
</dbReference>
<proteinExistence type="predicted"/>
<comment type="caution">
    <text evidence="2">The sequence shown here is derived from an EMBL/GenBank/DDBJ whole genome shotgun (WGS) entry which is preliminary data.</text>
</comment>
<dbReference type="OrthoDB" id="9793083at2"/>
<keyword evidence="3" id="KW-1185">Reference proteome</keyword>
<dbReference type="Gene3D" id="3.40.50.1820">
    <property type="entry name" value="alpha/beta hydrolase"/>
    <property type="match status" value="1"/>
</dbReference>
<dbReference type="PANTHER" id="PTHR43798">
    <property type="entry name" value="MONOACYLGLYCEROL LIPASE"/>
    <property type="match status" value="1"/>
</dbReference>
<name>A0A4Q7ZCR7_9GAMM</name>
<evidence type="ECO:0000313" key="3">
    <source>
        <dbReference type="Proteomes" id="UP000292423"/>
    </source>
</evidence>
<sequence>MPLMRLNGVDLNVEITGNGPETIVFGHGLLWSGRMFEAQIAVLANRYRCITIDWRGQGKSSAPPDGYDMDTLTEDALALIREVAGGPVHYVGLSMGGFVGMRLAIRHREWLKSLTLLETSADPEPLAKRPKYSLLTAVTRLTGVWAVAPSVMKVMFGKTFLKDPFRRADREEMRRRLLENDRQRIVPAIQGVFTREGVYEYLHCLTTPTLIIVGDEDAATVPAKSQRMFNAIPGSRLVVIPGAGHTSTVETPGAVTAAITDFLAQLG</sequence>
<dbReference type="Proteomes" id="UP000292423">
    <property type="component" value="Unassembled WGS sequence"/>
</dbReference>
<dbReference type="Pfam" id="PF00561">
    <property type="entry name" value="Abhydrolase_1"/>
    <property type="match status" value="1"/>
</dbReference>
<accession>A0A4Q7ZCR7</accession>